<evidence type="ECO:0000256" key="1">
    <source>
        <dbReference type="ARBA" id="ARBA00004651"/>
    </source>
</evidence>
<dbReference type="Pfam" id="PF02690">
    <property type="entry name" value="Na_Pi_cotrans"/>
    <property type="match status" value="2"/>
</dbReference>
<evidence type="ECO:0000256" key="4">
    <source>
        <dbReference type="ARBA" id="ARBA00022989"/>
    </source>
</evidence>
<keyword evidence="5 7" id="KW-0472">Membrane</keyword>
<keyword evidence="4 7" id="KW-1133">Transmembrane helix</keyword>
<feature type="transmembrane region" description="Helical" evidence="7">
    <location>
        <begin position="100"/>
        <end position="122"/>
    </location>
</feature>
<keyword evidence="9" id="KW-1185">Reference proteome</keyword>
<feature type="transmembrane region" description="Helical" evidence="7">
    <location>
        <begin position="6"/>
        <end position="23"/>
    </location>
</feature>
<evidence type="ECO:0000256" key="6">
    <source>
        <dbReference type="SAM" id="Coils"/>
    </source>
</evidence>
<dbReference type="Proteomes" id="UP001523550">
    <property type="component" value="Unassembled WGS sequence"/>
</dbReference>
<dbReference type="EMBL" id="JALJYF010000002">
    <property type="protein sequence ID" value="MCP1728370.1"/>
    <property type="molecule type" value="Genomic_DNA"/>
</dbReference>
<accession>A0ABT1GAM7</accession>
<protein>
    <submittedName>
        <fullName evidence="8">Phosphate:Na+ symporter</fullName>
    </submittedName>
</protein>
<dbReference type="PANTHER" id="PTHR10010:SF46">
    <property type="entry name" value="SODIUM-DEPENDENT PHOSPHATE TRANSPORT PROTEIN 2B"/>
    <property type="match status" value="1"/>
</dbReference>
<name>A0ABT1GAM7_9GAMM</name>
<dbReference type="InterPro" id="IPR003841">
    <property type="entry name" value="Na/Pi_transpt"/>
</dbReference>
<feature type="transmembrane region" description="Helical" evidence="7">
    <location>
        <begin position="296"/>
        <end position="313"/>
    </location>
</feature>
<comment type="subcellular location">
    <subcellularLocation>
        <location evidence="1">Cell membrane</location>
        <topology evidence="1">Multi-pass membrane protein</topology>
    </subcellularLocation>
</comment>
<feature type="transmembrane region" description="Helical" evidence="7">
    <location>
        <begin position="134"/>
        <end position="151"/>
    </location>
</feature>
<evidence type="ECO:0000256" key="2">
    <source>
        <dbReference type="ARBA" id="ARBA00022475"/>
    </source>
</evidence>
<feature type="transmembrane region" description="Helical" evidence="7">
    <location>
        <begin position="54"/>
        <end position="80"/>
    </location>
</feature>
<evidence type="ECO:0000256" key="3">
    <source>
        <dbReference type="ARBA" id="ARBA00022692"/>
    </source>
</evidence>
<proteinExistence type="predicted"/>
<organism evidence="8 9">
    <name type="scientific">Natronospira proteinivora</name>
    <dbReference type="NCBI Taxonomy" id="1807133"/>
    <lineage>
        <taxon>Bacteria</taxon>
        <taxon>Pseudomonadati</taxon>
        <taxon>Pseudomonadota</taxon>
        <taxon>Gammaproteobacteria</taxon>
        <taxon>Natronospirales</taxon>
        <taxon>Natronospiraceae</taxon>
        <taxon>Natronospira</taxon>
    </lineage>
</organism>
<sequence length="533" mass="56842">MTVWNVLNFVGGVGLFLLGMKLMTEGLKVAAGDALRRILNFATRSRWRGLASGALITGVVQSSSAVIFATIGFVNAGILGLSQAVGVIYGANLGTTVTTWLVSVVGLGFSLKTFALPFIGVGMMMRLAARSGQWRALGDAIAGFGVFFLGLDVLTDLFRDTGPMFTPGSEALGLGMLFLHLLAGFFMTVVMQSSSAALAVILTAAAGGLLGLPGAAAMVVGANLGTTSTAVFAALGATANARRVAASHVLFNVVEAAAIFLLFGILLGFVQWMAGLIGMAQSIAVSLAIFHTTGKLIGLALMWPLTGLLVAWLERRFRKGGVDLARPQYLDEAVLSTPSLGLRAVDQELQRALVAVSHLLSDAVGARRPDPRLLNQNRDDLQQLLDAINEATQSLSRHELSESAAERLPDILRTTRYLEELAERAVELDEMARRLPLRCPVESAQSQGLSALAGEISRERDPENNRLDEFEQCYQRLKSDLLTAGATGRLPSRAMSDWLDYFSTLRRAVKVNSRAVRHAARVSSMAEPGDQAS</sequence>
<feature type="transmembrane region" description="Helical" evidence="7">
    <location>
        <begin position="244"/>
        <end position="265"/>
    </location>
</feature>
<feature type="coiled-coil region" evidence="6">
    <location>
        <begin position="374"/>
        <end position="401"/>
    </location>
</feature>
<gene>
    <name evidence="8" type="ORF">J2T60_002370</name>
</gene>
<comment type="caution">
    <text evidence="8">The sequence shown here is derived from an EMBL/GenBank/DDBJ whole genome shotgun (WGS) entry which is preliminary data.</text>
</comment>
<evidence type="ECO:0000313" key="8">
    <source>
        <dbReference type="EMBL" id="MCP1728370.1"/>
    </source>
</evidence>
<feature type="transmembrane region" description="Helical" evidence="7">
    <location>
        <begin position="197"/>
        <end position="224"/>
    </location>
</feature>
<keyword evidence="6" id="KW-0175">Coiled coil</keyword>
<evidence type="ECO:0000256" key="5">
    <source>
        <dbReference type="ARBA" id="ARBA00023136"/>
    </source>
</evidence>
<reference evidence="8 9" key="1">
    <citation type="submission" date="2022-03" db="EMBL/GenBank/DDBJ databases">
        <title>Genomic Encyclopedia of Type Strains, Phase III (KMG-III): the genomes of soil and plant-associated and newly described type strains.</title>
        <authorList>
            <person name="Whitman W."/>
        </authorList>
    </citation>
    <scope>NUCLEOTIDE SEQUENCE [LARGE SCALE GENOMIC DNA]</scope>
    <source>
        <strain evidence="8 9">BSker1</strain>
    </source>
</reference>
<dbReference type="PANTHER" id="PTHR10010">
    <property type="entry name" value="SOLUTE CARRIER FAMILY 34 SODIUM PHOSPHATE , MEMBER 2-RELATED"/>
    <property type="match status" value="1"/>
</dbReference>
<keyword evidence="3 7" id="KW-0812">Transmembrane</keyword>
<evidence type="ECO:0000313" key="9">
    <source>
        <dbReference type="Proteomes" id="UP001523550"/>
    </source>
</evidence>
<dbReference type="RefSeq" id="WP_253450375.1">
    <property type="nucleotide sequence ID" value="NZ_JALJYF010000002.1"/>
</dbReference>
<dbReference type="NCBIfam" id="NF037997">
    <property type="entry name" value="Na_Pi_symport"/>
    <property type="match status" value="1"/>
</dbReference>
<keyword evidence="2" id="KW-1003">Cell membrane</keyword>
<evidence type="ECO:0000256" key="7">
    <source>
        <dbReference type="SAM" id="Phobius"/>
    </source>
</evidence>
<feature type="transmembrane region" description="Helical" evidence="7">
    <location>
        <begin position="171"/>
        <end position="190"/>
    </location>
</feature>